<keyword evidence="7" id="KW-0275">Fatty acid biosynthesis</keyword>
<keyword evidence="4" id="KW-0276">Fatty acid metabolism</keyword>
<keyword evidence="6" id="KW-0443">Lipid metabolism</keyword>
<evidence type="ECO:0000256" key="7">
    <source>
        <dbReference type="ARBA" id="ARBA00023160"/>
    </source>
</evidence>
<evidence type="ECO:0000259" key="8">
    <source>
        <dbReference type="Pfam" id="PF01643"/>
    </source>
</evidence>
<dbReference type="AlphaFoldDB" id="A0A806KK67"/>
<sequence length="261" mass="29676">MKCNAANPKESGHVDIWQETFPVRFGSIDKSDRLTLSAMFQFFQEAAICHAENLDAGREDLAKAGQVWILSRISVTVDRRPAYRELVTVRTWPRGSEKLFAIRDYDIRDKDDIPAVAGRSGWLVVDIEKRRPLRPQAVVNLLPANEGVNALNWGPASLEERADLQKIMERKALYTDIDYNGHVNNVRYIQWIEDAVDPGLLEAAGKMRLDINYLNEIRGDETIDILSAPVADEKAFAAFAFDSRKHETNQSAFRAELRLYK</sequence>
<evidence type="ECO:0000259" key="9">
    <source>
        <dbReference type="Pfam" id="PF20791"/>
    </source>
</evidence>
<feature type="domain" description="Acyl-ACP thioesterase-like C-terminal" evidence="9">
    <location>
        <begin position="166"/>
        <end position="237"/>
    </location>
</feature>
<evidence type="ECO:0000313" key="10">
    <source>
        <dbReference type="EMBL" id="AGS53460.1"/>
    </source>
</evidence>
<dbReference type="PANTHER" id="PTHR31727:SF6">
    <property type="entry name" value="OLEOYL-ACYL CARRIER PROTEIN THIOESTERASE 1, CHLOROPLASTIC"/>
    <property type="match status" value="1"/>
</dbReference>
<keyword evidence="5" id="KW-0809">Transit peptide</keyword>
<proteinExistence type="inferred from homology"/>
<reference evidence="10" key="1">
    <citation type="submission" date="2012-03" db="EMBL/GenBank/DDBJ databases">
        <title>Functional metagenomics reveals considerable lignocellulase gene clusters in the gut microbiome of a wood-feeding higher termite.</title>
        <authorList>
            <person name="Liu N."/>
        </authorList>
    </citation>
    <scope>NUCLEOTIDE SEQUENCE</scope>
</reference>
<protein>
    <submittedName>
        <fullName evidence="10">Acyl-ACP thioesterase-like protein</fullName>
    </submittedName>
</protein>
<dbReference type="GO" id="GO:0016297">
    <property type="term" value="F:fatty acyl-[ACP] hydrolase activity"/>
    <property type="evidence" value="ECO:0007669"/>
    <property type="project" value="InterPro"/>
</dbReference>
<dbReference type="Gene3D" id="3.10.129.10">
    <property type="entry name" value="Hotdog Thioesterase"/>
    <property type="match status" value="1"/>
</dbReference>
<evidence type="ECO:0000256" key="5">
    <source>
        <dbReference type="ARBA" id="ARBA00022946"/>
    </source>
</evidence>
<dbReference type="InterPro" id="IPR002864">
    <property type="entry name" value="Acyl-ACP_thioesterase_NHD"/>
</dbReference>
<dbReference type="CDD" id="cd00586">
    <property type="entry name" value="4HBT"/>
    <property type="match status" value="2"/>
</dbReference>
<keyword evidence="3" id="KW-0378">Hydrolase</keyword>
<accession>A0A806KK67</accession>
<dbReference type="InterPro" id="IPR049427">
    <property type="entry name" value="Acyl-ACP_TE_C"/>
</dbReference>
<dbReference type="InterPro" id="IPR029069">
    <property type="entry name" value="HotDog_dom_sf"/>
</dbReference>
<dbReference type="Pfam" id="PF20791">
    <property type="entry name" value="Acyl-ACP_TE_C"/>
    <property type="match status" value="1"/>
</dbReference>
<comment type="similarity">
    <text evidence="1">Belongs to the acyl-ACP thioesterase family.</text>
</comment>
<dbReference type="SUPFAM" id="SSF54637">
    <property type="entry name" value="Thioesterase/thiol ester dehydrase-isomerase"/>
    <property type="match status" value="2"/>
</dbReference>
<evidence type="ECO:0000256" key="2">
    <source>
        <dbReference type="ARBA" id="ARBA00022516"/>
    </source>
</evidence>
<organism evidence="10">
    <name type="scientific">uncultured bacterium contig00027</name>
    <dbReference type="NCBI Taxonomy" id="1181516"/>
    <lineage>
        <taxon>Bacteria</taxon>
        <taxon>environmental samples</taxon>
    </lineage>
</organism>
<dbReference type="EMBL" id="JQ844233">
    <property type="protein sequence ID" value="AGS53460.1"/>
    <property type="molecule type" value="Genomic_DNA"/>
</dbReference>
<evidence type="ECO:0000256" key="4">
    <source>
        <dbReference type="ARBA" id="ARBA00022832"/>
    </source>
</evidence>
<dbReference type="Pfam" id="PF01643">
    <property type="entry name" value="Acyl-ACP_TE"/>
    <property type="match status" value="1"/>
</dbReference>
<evidence type="ECO:0000256" key="1">
    <source>
        <dbReference type="ARBA" id="ARBA00006500"/>
    </source>
</evidence>
<dbReference type="InterPro" id="IPR045023">
    <property type="entry name" value="FATA/B"/>
</dbReference>
<evidence type="ECO:0000256" key="3">
    <source>
        <dbReference type="ARBA" id="ARBA00022801"/>
    </source>
</evidence>
<dbReference type="GO" id="GO:0000036">
    <property type="term" value="F:acyl carrier activity"/>
    <property type="evidence" value="ECO:0007669"/>
    <property type="project" value="TreeGrafter"/>
</dbReference>
<name>A0A806KK67_9BACT</name>
<evidence type="ECO:0000256" key="6">
    <source>
        <dbReference type="ARBA" id="ARBA00023098"/>
    </source>
</evidence>
<dbReference type="PANTHER" id="PTHR31727">
    <property type="entry name" value="OLEOYL-ACYL CARRIER PROTEIN THIOESTERASE 1, CHLOROPLASTIC"/>
    <property type="match status" value="1"/>
</dbReference>
<keyword evidence="2" id="KW-0444">Lipid biosynthesis</keyword>
<feature type="domain" description="Acyl-ACP thioesterase N-terminal hotdog" evidence="8">
    <location>
        <begin position="17"/>
        <end position="134"/>
    </location>
</feature>